<dbReference type="InterPro" id="IPR005135">
    <property type="entry name" value="Endo/exonuclease/phosphatase"/>
</dbReference>
<evidence type="ECO:0000313" key="2">
    <source>
        <dbReference type="EMBL" id="MVQ50372.1"/>
    </source>
</evidence>
<organism evidence="2 3">
    <name type="scientific">Nocardioides agri</name>
    <dbReference type="NCBI Taxonomy" id="2682843"/>
    <lineage>
        <taxon>Bacteria</taxon>
        <taxon>Bacillati</taxon>
        <taxon>Actinomycetota</taxon>
        <taxon>Actinomycetes</taxon>
        <taxon>Propionibacteriales</taxon>
        <taxon>Nocardioidaceae</taxon>
        <taxon>Nocardioides</taxon>
    </lineage>
</organism>
<name>A0A6L6XUC3_9ACTN</name>
<dbReference type="GO" id="GO:0003824">
    <property type="term" value="F:catalytic activity"/>
    <property type="evidence" value="ECO:0007669"/>
    <property type="project" value="InterPro"/>
</dbReference>
<comment type="caution">
    <text evidence="2">The sequence shown here is derived from an EMBL/GenBank/DDBJ whole genome shotgun (WGS) entry which is preliminary data.</text>
</comment>
<dbReference type="Pfam" id="PF03372">
    <property type="entry name" value="Exo_endo_phos"/>
    <property type="match status" value="1"/>
</dbReference>
<reference evidence="2 3" key="1">
    <citation type="submission" date="2019-12" db="EMBL/GenBank/DDBJ databases">
        <authorList>
            <person name="Huq M.A."/>
        </authorList>
    </citation>
    <scope>NUCLEOTIDE SEQUENCE [LARGE SCALE GENOMIC DNA]</scope>
    <source>
        <strain evidence="2 3">MAH-18</strain>
    </source>
</reference>
<gene>
    <name evidence="2" type="ORF">GON03_14395</name>
</gene>
<proteinExistence type="predicted"/>
<sequence length="345" mass="37180">MRPAGVRRPPAWAGPPPLLLLATVLGVLVAPAVAAEDPRSAPVVAHAATTMAASPRSIEPRLVLPVTAGPLQGGQGVRGVAPVRRALEVGVASMNLFAQQGVEQASADAHRLTSNPAVDVVGWQETQNFGSVLAALPKQWRTATVPRPDGIGEIAVSWRRERFRLERVRLLAGTDGVEAGEGPYPFGGRGILVVTLTERSTGHRLSVVNVHLPPQSESSTAPGRWAATLNADRARQHLARLARAWRGVPARWVVGTGDFNFDAKADLRRRPAGGPVATLGRVASSTYQQLGTDVPPTYPGLDRHIDYVWVDRDALRRDRIEVRAQRVLGGYHSDHRPLVARLRLH</sequence>
<evidence type="ECO:0000259" key="1">
    <source>
        <dbReference type="Pfam" id="PF03372"/>
    </source>
</evidence>
<dbReference type="RefSeq" id="WP_157343408.1">
    <property type="nucleotide sequence ID" value="NZ_WSEK01000004.1"/>
</dbReference>
<accession>A0A6L6XUC3</accession>
<dbReference type="Proteomes" id="UP000473525">
    <property type="component" value="Unassembled WGS sequence"/>
</dbReference>
<feature type="domain" description="Endonuclease/exonuclease/phosphatase" evidence="1">
    <location>
        <begin position="111"/>
        <end position="322"/>
    </location>
</feature>
<dbReference type="Gene3D" id="3.60.10.10">
    <property type="entry name" value="Endonuclease/exonuclease/phosphatase"/>
    <property type="match status" value="1"/>
</dbReference>
<dbReference type="AlphaFoldDB" id="A0A6L6XUC3"/>
<keyword evidence="3" id="KW-1185">Reference proteome</keyword>
<protein>
    <recommendedName>
        <fullName evidence="1">Endonuclease/exonuclease/phosphatase domain-containing protein</fullName>
    </recommendedName>
</protein>
<evidence type="ECO:0000313" key="3">
    <source>
        <dbReference type="Proteomes" id="UP000473525"/>
    </source>
</evidence>
<dbReference type="SUPFAM" id="SSF56219">
    <property type="entry name" value="DNase I-like"/>
    <property type="match status" value="1"/>
</dbReference>
<dbReference type="EMBL" id="WSEK01000004">
    <property type="protein sequence ID" value="MVQ50372.1"/>
    <property type="molecule type" value="Genomic_DNA"/>
</dbReference>
<dbReference type="InterPro" id="IPR036691">
    <property type="entry name" value="Endo/exonu/phosph_ase_sf"/>
</dbReference>